<dbReference type="EMBL" id="FXAW01000002">
    <property type="protein sequence ID" value="SMG25252.1"/>
    <property type="molecule type" value="Genomic_DNA"/>
</dbReference>
<feature type="transmembrane region" description="Helical" evidence="1">
    <location>
        <begin position="198"/>
        <end position="218"/>
    </location>
</feature>
<dbReference type="Proteomes" id="UP000193804">
    <property type="component" value="Unassembled WGS sequence"/>
</dbReference>
<gene>
    <name evidence="2" type="ORF">SAMN05661096_01543</name>
</gene>
<accession>A0A1X7JBP8</accession>
<name>A0A1X7JBP8_9BACT</name>
<reference evidence="3" key="1">
    <citation type="submission" date="2017-04" db="EMBL/GenBank/DDBJ databases">
        <authorList>
            <person name="Varghese N."/>
            <person name="Submissions S."/>
        </authorList>
    </citation>
    <scope>NUCLEOTIDE SEQUENCE [LARGE SCALE GENOMIC DNA]</scope>
    <source>
        <strain evidence="3">DSM 4125</strain>
    </source>
</reference>
<dbReference type="RefSeq" id="WP_139827977.1">
    <property type="nucleotide sequence ID" value="NZ_FXAW01000002.1"/>
</dbReference>
<keyword evidence="1" id="KW-0812">Transmembrane</keyword>
<dbReference type="OrthoDB" id="979312at2"/>
<evidence type="ECO:0000256" key="1">
    <source>
        <dbReference type="SAM" id="Phobius"/>
    </source>
</evidence>
<proteinExistence type="predicted"/>
<keyword evidence="1" id="KW-0472">Membrane</keyword>
<evidence type="ECO:0000313" key="2">
    <source>
        <dbReference type="EMBL" id="SMG25252.1"/>
    </source>
</evidence>
<keyword evidence="1" id="KW-1133">Transmembrane helix</keyword>
<dbReference type="AlphaFoldDB" id="A0A1X7JBP8"/>
<protein>
    <submittedName>
        <fullName evidence="2">Uncharacterized protein</fullName>
    </submittedName>
</protein>
<keyword evidence="3" id="KW-1185">Reference proteome</keyword>
<organism evidence="2 3">
    <name type="scientific">Marivirga sericea</name>
    <dbReference type="NCBI Taxonomy" id="1028"/>
    <lineage>
        <taxon>Bacteria</taxon>
        <taxon>Pseudomonadati</taxon>
        <taxon>Bacteroidota</taxon>
        <taxon>Cytophagia</taxon>
        <taxon>Cytophagales</taxon>
        <taxon>Marivirgaceae</taxon>
        <taxon>Marivirga</taxon>
    </lineage>
</organism>
<evidence type="ECO:0000313" key="3">
    <source>
        <dbReference type="Proteomes" id="UP000193804"/>
    </source>
</evidence>
<sequence>MSLFFIQYCHQGKSQRIEIERMFFKDSKVHVLYNLLDDSLGRAYQVRLYCSKNNYASPLKEVKGAVGIDLYPGGNKELIWDPFAEYGVNFNDKIALEVRGRVYIPFVRLDDFNYESLKRGKEYLLRWSGGSSSTILDIDLYKGDVKIETFPDVANVGSYDLILPKNTKPGEGYRLRISDQENIDDIVFSRVFEVKRKIPLIFQIAPLAIAGGGVYFLITQFTSSSGGGPDEVQPIEDPVNPPN</sequence>
<dbReference type="STRING" id="1028.SAMN05661096_01543"/>